<gene>
    <name evidence="1" type="ORF">PVL29_015674</name>
</gene>
<protein>
    <submittedName>
        <fullName evidence="1">Uncharacterized protein</fullName>
    </submittedName>
</protein>
<dbReference type="AlphaFoldDB" id="A0AA38ZDA6"/>
<name>A0AA38ZDA6_VITRO</name>
<organism evidence="1 2">
    <name type="scientific">Vitis rotundifolia</name>
    <name type="common">Muscadine grape</name>
    <dbReference type="NCBI Taxonomy" id="103349"/>
    <lineage>
        <taxon>Eukaryota</taxon>
        <taxon>Viridiplantae</taxon>
        <taxon>Streptophyta</taxon>
        <taxon>Embryophyta</taxon>
        <taxon>Tracheophyta</taxon>
        <taxon>Spermatophyta</taxon>
        <taxon>Magnoliopsida</taxon>
        <taxon>eudicotyledons</taxon>
        <taxon>Gunneridae</taxon>
        <taxon>Pentapetalae</taxon>
        <taxon>rosids</taxon>
        <taxon>Vitales</taxon>
        <taxon>Vitaceae</taxon>
        <taxon>Viteae</taxon>
        <taxon>Vitis</taxon>
    </lineage>
</organism>
<accession>A0AA38ZDA6</accession>
<evidence type="ECO:0000313" key="2">
    <source>
        <dbReference type="Proteomes" id="UP001168098"/>
    </source>
</evidence>
<sequence>MSLQYHPDVCDPSMKEESTMMFIQRNAAYKTSDTTMTRWEEQILELKRSWGSRMRTRNSQEQGCVGN</sequence>
<proteinExistence type="predicted"/>
<reference evidence="1 2" key="1">
    <citation type="journal article" date="2023" name="BMC Biotechnol.">
        <title>Vitis rotundifolia cv Carlos genome sequencing.</title>
        <authorList>
            <person name="Huff M."/>
            <person name="Hulse-Kemp A."/>
            <person name="Scheffler B."/>
            <person name="Youngblood R."/>
            <person name="Simpson S."/>
            <person name="Babiker E."/>
            <person name="Staton M."/>
        </authorList>
    </citation>
    <scope>NUCLEOTIDE SEQUENCE [LARGE SCALE GENOMIC DNA]</scope>
    <source>
        <tissue evidence="1">Leaf</tissue>
    </source>
</reference>
<dbReference type="Proteomes" id="UP001168098">
    <property type="component" value="Unassembled WGS sequence"/>
</dbReference>
<comment type="caution">
    <text evidence="1">The sequence shown here is derived from an EMBL/GenBank/DDBJ whole genome shotgun (WGS) entry which is preliminary data.</text>
</comment>
<keyword evidence="2" id="KW-1185">Reference proteome</keyword>
<evidence type="ECO:0000313" key="1">
    <source>
        <dbReference type="EMBL" id="KAJ9686910.1"/>
    </source>
</evidence>
<dbReference type="EMBL" id="JARBHA010000012">
    <property type="protein sequence ID" value="KAJ9686910.1"/>
    <property type="molecule type" value="Genomic_DNA"/>
</dbReference>